<evidence type="ECO:0000256" key="3">
    <source>
        <dbReference type="ARBA" id="ARBA00022723"/>
    </source>
</evidence>
<dbReference type="GO" id="GO:0005737">
    <property type="term" value="C:cytoplasm"/>
    <property type="evidence" value="ECO:0007669"/>
    <property type="project" value="UniProtKB-SubCell"/>
</dbReference>
<dbReference type="CDD" id="cd02503">
    <property type="entry name" value="MobA"/>
    <property type="match status" value="1"/>
</dbReference>
<dbReference type="GO" id="GO:0005525">
    <property type="term" value="F:GTP binding"/>
    <property type="evidence" value="ECO:0007669"/>
    <property type="project" value="UniProtKB-UniRule"/>
</dbReference>
<evidence type="ECO:0000256" key="7">
    <source>
        <dbReference type="ARBA" id="ARBA00023150"/>
    </source>
</evidence>
<dbReference type="SUPFAM" id="SSF53448">
    <property type="entry name" value="Nucleotide-diphospho-sugar transferases"/>
    <property type="match status" value="1"/>
</dbReference>
<dbReference type="GO" id="GO:0006777">
    <property type="term" value="P:Mo-molybdopterin cofactor biosynthetic process"/>
    <property type="evidence" value="ECO:0007669"/>
    <property type="project" value="UniProtKB-KW"/>
</dbReference>
<keyword evidence="1 8" id="KW-0963">Cytoplasm</keyword>
<keyword evidence="7 8" id="KW-0501">Molybdenum cofactor biosynthesis</keyword>
<keyword evidence="6 8" id="KW-0342">GTP-binding</keyword>
<dbReference type="GO" id="GO:0061603">
    <property type="term" value="F:molybdenum cofactor guanylyltransferase activity"/>
    <property type="evidence" value="ECO:0007669"/>
    <property type="project" value="UniProtKB-EC"/>
</dbReference>
<keyword evidence="10" id="KW-0548">Nucleotidyltransferase</keyword>
<dbReference type="Proteomes" id="UP000199223">
    <property type="component" value="Unassembled WGS sequence"/>
</dbReference>
<dbReference type="AlphaFoldDB" id="A0A1H7BVB8"/>
<comment type="similarity">
    <text evidence="8">Belongs to the MobA family.</text>
</comment>
<keyword evidence="2 8" id="KW-0808">Transferase</keyword>
<evidence type="ECO:0000256" key="5">
    <source>
        <dbReference type="ARBA" id="ARBA00022842"/>
    </source>
</evidence>
<dbReference type="HAMAP" id="MF_00316">
    <property type="entry name" value="MobA"/>
    <property type="match status" value="1"/>
</dbReference>
<feature type="binding site" evidence="8">
    <location>
        <position position="40"/>
    </location>
    <ligand>
        <name>GTP</name>
        <dbReference type="ChEBI" id="CHEBI:37565"/>
    </ligand>
</feature>
<evidence type="ECO:0000313" key="10">
    <source>
        <dbReference type="EMBL" id="SEJ81166.1"/>
    </source>
</evidence>
<feature type="binding site" evidence="8">
    <location>
        <position position="112"/>
    </location>
    <ligand>
        <name>Mg(2+)</name>
        <dbReference type="ChEBI" id="CHEBI:18420"/>
    </ligand>
</feature>
<dbReference type="EMBL" id="FNZA01000020">
    <property type="protein sequence ID" value="SEJ81166.1"/>
    <property type="molecule type" value="Genomic_DNA"/>
</dbReference>
<comment type="catalytic activity">
    <reaction evidence="8">
        <text>Mo-molybdopterin + GTP + H(+) = Mo-molybdopterin guanine dinucleotide + diphosphate</text>
        <dbReference type="Rhea" id="RHEA:34243"/>
        <dbReference type="ChEBI" id="CHEBI:15378"/>
        <dbReference type="ChEBI" id="CHEBI:33019"/>
        <dbReference type="ChEBI" id="CHEBI:37565"/>
        <dbReference type="ChEBI" id="CHEBI:71302"/>
        <dbReference type="ChEBI" id="CHEBI:71310"/>
        <dbReference type="EC" id="2.7.7.77"/>
    </reaction>
</comment>
<dbReference type="InterPro" id="IPR013482">
    <property type="entry name" value="Molybde_CF_guanTrfase"/>
</dbReference>
<keyword evidence="3 8" id="KW-0479">Metal-binding</keyword>
<evidence type="ECO:0000256" key="2">
    <source>
        <dbReference type="ARBA" id="ARBA00022679"/>
    </source>
</evidence>
<keyword evidence="5 8" id="KW-0460">Magnesium</keyword>
<feature type="binding site" evidence="8">
    <location>
        <position position="112"/>
    </location>
    <ligand>
        <name>GTP</name>
        <dbReference type="ChEBI" id="CHEBI:37565"/>
    </ligand>
</feature>
<dbReference type="Pfam" id="PF12804">
    <property type="entry name" value="NTP_transf_3"/>
    <property type="match status" value="1"/>
</dbReference>
<name>A0A1H7BVB8_9DEIO</name>
<evidence type="ECO:0000256" key="6">
    <source>
        <dbReference type="ARBA" id="ARBA00023134"/>
    </source>
</evidence>
<evidence type="ECO:0000259" key="9">
    <source>
        <dbReference type="Pfam" id="PF12804"/>
    </source>
</evidence>
<protein>
    <recommendedName>
        <fullName evidence="8">Probable molybdenum cofactor guanylyltransferase</fullName>
        <shortName evidence="8">MoCo guanylyltransferase</shortName>
        <ecNumber evidence="8">2.7.7.77</ecNumber>
    </recommendedName>
    <alternativeName>
        <fullName evidence="8">GTP:molybdopterin guanylyltransferase</fullName>
    </alternativeName>
    <alternativeName>
        <fullName evidence="8">Mo-MPT guanylyltransferase</fullName>
    </alternativeName>
    <alternativeName>
        <fullName evidence="8">Molybdopterin guanylyltransferase</fullName>
    </alternativeName>
    <alternativeName>
        <fullName evidence="8">Molybdopterin-guanine dinucleotide synthase</fullName>
        <shortName evidence="8">MGD synthase</shortName>
    </alternativeName>
</protein>
<dbReference type="EC" id="2.7.7.77" evidence="8"/>
<keyword evidence="11" id="KW-1185">Reference proteome</keyword>
<evidence type="ECO:0000256" key="4">
    <source>
        <dbReference type="ARBA" id="ARBA00022741"/>
    </source>
</evidence>
<gene>
    <name evidence="8" type="primary">mobA</name>
    <name evidence="10" type="ORF">SAMN04488058_12013</name>
</gene>
<feature type="domain" description="MobA-like NTP transferase" evidence="9">
    <location>
        <begin position="25"/>
        <end position="170"/>
    </location>
</feature>
<reference evidence="11" key="1">
    <citation type="submission" date="2016-10" db="EMBL/GenBank/DDBJ databases">
        <authorList>
            <person name="Varghese N."/>
            <person name="Submissions S."/>
        </authorList>
    </citation>
    <scope>NUCLEOTIDE SEQUENCE [LARGE SCALE GENOMIC DNA]</scope>
    <source>
        <strain evidence="11">CGMCC 1.10218</strain>
    </source>
</reference>
<keyword evidence="4 8" id="KW-0547">Nucleotide-binding</keyword>
<dbReference type="InterPro" id="IPR025877">
    <property type="entry name" value="MobA-like_NTP_Trfase"/>
</dbReference>
<comment type="subcellular location">
    <subcellularLocation>
        <location evidence="8">Cytoplasm</location>
    </subcellularLocation>
</comment>
<comment type="caution">
    <text evidence="8">Lacks conserved residue(s) required for the propagation of feature annotation.</text>
</comment>
<dbReference type="PANTHER" id="PTHR19136:SF81">
    <property type="entry name" value="MOLYBDENUM COFACTOR GUANYLYLTRANSFERASE"/>
    <property type="match status" value="1"/>
</dbReference>
<evidence type="ECO:0000256" key="8">
    <source>
        <dbReference type="HAMAP-Rule" id="MF_00316"/>
    </source>
</evidence>
<feature type="binding site" evidence="8">
    <location>
        <begin position="28"/>
        <end position="30"/>
    </location>
    <ligand>
        <name>GTP</name>
        <dbReference type="ChEBI" id="CHEBI:37565"/>
    </ligand>
</feature>
<evidence type="ECO:0000256" key="1">
    <source>
        <dbReference type="ARBA" id="ARBA00022490"/>
    </source>
</evidence>
<comment type="function">
    <text evidence="8">Transfers a GMP moiety from GTP to Mo-molybdopterin (Mo-MPT) cofactor (Moco or molybdenum cofactor) to form Mo-molybdopterin guanine dinucleotide (Mo-MGD) cofactor.</text>
</comment>
<evidence type="ECO:0000313" key="11">
    <source>
        <dbReference type="Proteomes" id="UP000199223"/>
    </source>
</evidence>
<dbReference type="InterPro" id="IPR029044">
    <property type="entry name" value="Nucleotide-diphossugar_trans"/>
</dbReference>
<organism evidence="10 11">
    <name type="scientific">Deinococcus reticulitermitis</name>
    <dbReference type="NCBI Taxonomy" id="856736"/>
    <lineage>
        <taxon>Bacteria</taxon>
        <taxon>Thermotogati</taxon>
        <taxon>Deinococcota</taxon>
        <taxon>Deinococci</taxon>
        <taxon>Deinococcales</taxon>
        <taxon>Deinococcaceae</taxon>
        <taxon>Deinococcus</taxon>
    </lineage>
</organism>
<comment type="domain">
    <text evidence="8">The N-terminal domain determines nucleotide recognition and specific binding, while the C-terminal domain determines the specific binding to the target protein.</text>
</comment>
<accession>A0A1H7BVB8</accession>
<dbReference type="STRING" id="856736.SAMN04488058_12013"/>
<dbReference type="PANTHER" id="PTHR19136">
    <property type="entry name" value="MOLYBDENUM COFACTOR GUANYLYLTRANSFERASE"/>
    <property type="match status" value="1"/>
</dbReference>
<comment type="cofactor">
    <cofactor evidence="8">
        <name>Mg(2+)</name>
        <dbReference type="ChEBI" id="CHEBI:18420"/>
    </cofactor>
</comment>
<dbReference type="GO" id="GO:0046872">
    <property type="term" value="F:metal ion binding"/>
    <property type="evidence" value="ECO:0007669"/>
    <property type="project" value="UniProtKB-KW"/>
</dbReference>
<proteinExistence type="inferred from homology"/>
<sequence length="214" mass="22006">MSGDLMVWGAISGPCHTAEVFGFAAAIIAGGQSRRFGQDKALALWRGQTLLAHVAAGLAGAHPRLLIAPPGKYALPGWETLGDLRPGEGPLAGLETALTHAPAGWVALAGVDHPALTPAYWHALAQALTPGALSVQAVAPDGSAQPLGALYHTALLPRVTALLDTGERRLRLAAPPGMPDTVLVRGLSAGYFQNVNRPADLAALGRQEGEGPYS</sequence>
<feature type="binding site" evidence="8">
    <location>
        <position position="83"/>
    </location>
    <ligand>
        <name>GTP</name>
        <dbReference type="ChEBI" id="CHEBI:37565"/>
    </ligand>
</feature>
<dbReference type="Gene3D" id="3.90.550.10">
    <property type="entry name" value="Spore Coat Polysaccharide Biosynthesis Protein SpsA, Chain A"/>
    <property type="match status" value="1"/>
</dbReference>